<evidence type="ECO:0000256" key="7">
    <source>
        <dbReference type="ARBA" id="ARBA00022840"/>
    </source>
</evidence>
<dbReference type="PRINTS" id="PR00983">
    <property type="entry name" value="TRNASYNTHCYS"/>
</dbReference>
<dbReference type="EMBL" id="KE561161">
    <property type="protein sequence ID" value="EPZ32324.1"/>
    <property type="molecule type" value="Genomic_DNA"/>
</dbReference>
<sequence>MTQEKPIWFAPKNEKEPSGLQVKNSFKNEKVPFVPQQGKLIKWYSCGPTVYDAAHMGHARTYITFDIIRRILEDYFGYDIYYVMNITDIDDKIIIRARQKYLFDEYLKKNVTLEELKSDIMEAAKFVAEKYLNLKDLKQNELIEKISAIISEDPKVLMHKKSILAGLTSKSQTPVEIAEAAKDILTYWLDDKMGASVTDIKIFRDLSVHWEKEFMKDMELLNVLPSDVLTRVSEYVPEIVDFVQKVIDHGFAYEADGSVYFDTQAFDKDPNHSYCKLKPSAKGNVKLMEEGEGSLSSHTSSKKSPADFALWKKSKPGEPAWNSPWSQGRPGWHVECSAMAGDVLGSCLDIHSGGIDLCFPHHDNELAQSEGFFNNKQWVNYFLHAGHLHIEGQKMSKSLKNFITIREALAKYSSRQIRLLFLLHSWSDVLDYKESSMKEAINVEQTLFNFFSNVQTIIREVSLLDISQNNDHDFRKKEKDLVEFLLDRQSDIHEALCDSFNTPLVMRALLDIISQCNVYMKETPKPSVYPLKKSADFVTRICKIFGVIETRGTIGFPVQTSSSSLEESLIPYLNTLADYRDKIRDLAINNADSKQYLILSDKLRDEDLLNLGVLLEDRDGSTKVKLVDKDFVVKMRQEKKQRDEERERNKALVAAEKERKKQEKIEKAKISPNEMFKIGDYKDLFSKFDETKGFPTHDNKGEELAKSKTKKLRKEFDAQLKLHDQYINGTL</sequence>
<dbReference type="GO" id="GO:0046872">
    <property type="term" value="F:metal ion binding"/>
    <property type="evidence" value="ECO:0007669"/>
    <property type="project" value="UniProtKB-KW"/>
</dbReference>
<dbReference type="GO" id="GO:0005737">
    <property type="term" value="C:cytoplasm"/>
    <property type="evidence" value="ECO:0007669"/>
    <property type="project" value="TreeGrafter"/>
</dbReference>
<dbReference type="HOGENOM" id="CLU_013528_3_3_1"/>
<dbReference type="Gene3D" id="1.20.120.1910">
    <property type="entry name" value="Cysteine-tRNA ligase, C-terminal anti-codon recognition domain"/>
    <property type="match status" value="1"/>
</dbReference>
<dbReference type="InterPro" id="IPR015803">
    <property type="entry name" value="Cys-tRNA-ligase"/>
</dbReference>
<proteinExistence type="inferred from homology"/>
<evidence type="ECO:0000256" key="8">
    <source>
        <dbReference type="ARBA" id="ARBA00022917"/>
    </source>
</evidence>
<dbReference type="OrthoDB" id="438179at2759"/>
<dbReference type="GO" id="GO:0005524">
    <property type="term" value="F:ATP binding"/>
    <property type="evidence" value="ECO:0007669"/>
    <property type="project" value="UniProtKB-KW"/>
</dbReference>
<dbReference type="PANTHER" id="PTHR10890:SF3">
    <property type="entry name" value="CYSTEINE--TRNA LIGASE, CYTOPLASMIC"/>
    <property type="match status" value="1"/>
</dbReference>
<evidence type="ECO:0000256" key="6">
    <source>
        <dbReference type="ARBA" id="ARBA00022833"/>
    </source>
</evidence>
<dbReference type="NCBIfam" id="TIGR00435">
    <property type="entry name" value="cysS"/>
    <property type="match status" value="1"/>
</dbReference>
<evidence type="ECO:0000256" key="10">
    <source>
        <dbReference type="ARBA" id="ARBA00031499"/>
    </source>
</evidence>
<comment type="cofactor">
    <cofactor evidence="1">
        <name>Zn(2+)</name>
        <dbReference type="ChEBI" id="CHEBI:29105"/>
    </cofactor>
</comment>
<reference evidence="12 13" key="1">
    <citation type="journal article" date="2013" name="Curr. Biol.">
        <title>Shared signatures of parasitism and phylogenomics unite Cryptomycota and microsporidia.</title>
        <authorList>
            <person name="James T.Y."/>
            <person name="Pelin A."/>
            <person name="Bonen L."/>
            <person name="Ahrendt S."/>
            <person name="Sain D."/>
            <person name="Corradi N."/>
            <person name="Stajich J.E."/>
        </authorList>
    </citation>
    <scope>NUCLEOTIDE SEQUENCE [LARGE SCALE GENOMIC DNA]</scope>
    <source>
        <strain evidence="12 13">CSF55</strain>
    </source>
</reference>
<dbReference type="Gene3D" id="3.40.50.620">
    <property type="entry name" value="HUPs"/>
    <property type="match status" value="1"/>
</dbReference>
<name>A0A075AUV8_ROZAC</name>
<keyword evidence="8" id="KW-0648">Protein biosynthesis</keyword>
<dbReference type="Pfam" id="PF01406">
    <property type="entry name" value="tRNA-synt_1e"/>
    <property type="match status" value="1"/>
</dbReference>
<protein>
    <recommendedName>
        <fullName evidence="2">cysteine--tRNA ligase</fullName>
        <ecNumber evidence="2">6.1.1.16</ecNumber>
    </recommendedName>
    <alternativeName>
        <fullName evidence="10">Cysteinyl-tRNA synthetase</fullName>
    </alternativeName>
</protein>
<keyword evidence="3 12" id="KW-0436">Ligase</keyword>
<feature type="domain" description="tRNA synthetases class I catalytic" evidence="11">
    <location>
        <begin position="33"/>
        <end position="441"/>
    </location>
</feature>
<evidence type="ECO:0000256" key="4">
    <source>
        <dbReference type="ARBA" id="ARBA00022723"/>
    </source>
</evidence>
<dbReference type="Proteomes" id="UP000030755">
    <property type="component" value="Unassembled WGS sequence"/>
</dbReference>
<evidence type="ECO:0000256" key="3">
    <source>
        <dbReference type="ARBA" id="ARBA00022598"/>
    </source>
</evidence>
<evidence type="ECO:0000256" key="9">
    <source>
        <dbReference type="ARBA" id="ARBA00023146"/>
    </source>
</evidence>
<dbReference type="GO" id="GO:0004817">
    <property type="term" value="F:cysteine-tRNA ligase activity"/>
    <property type="evidence" value="ECO:0007669"/>
    <property type="project" value="UniProtKB-EC"/>
</dbReference>
<keyword evidence="4" id="KW-0479">Metal-binding</keyword>
<keyword evidence="7" id="KW-0067">ATP-binding</keyword>
<dbReference type="SUPFAM" id="SSF47323">
    <property type="entry name" value="Anticodon-binding domain of a subclass of class I aminoacyl-tRNA synthetases"/>
    <property type="match status" value="1"/>
</dbReference>
<keyword evidence="6" id="KW-0862">Zinc</keyword>
<keyword evidence="9" id="KW-0030">Aminoacyl-tRNA synthetase</keyword>
<dbReference type="OMA" id="FHNDMKS"/>
<accession>A0A075AUV8</accession>
<evidence type="ECO:0000313" key="12">
    <source>
        <dbReference type="EMBL" id="EPZ32324.1"/>
    </source>
</evidence>
<evidence type="ECO:0000256" key="2">
    <source>
        <dbReference type="ARBA" id="ARBA00012832"/>
    </source>
</evidence>
<dbReference type="InterPro" id="IPR009080">
    <property type="entry name" value="tRNAsynth_Ia_anticodon-bd"/>
</dbReference>
<dbReference type="HAMAP" id="MF_00041">
    <property type="entry name" value="Cys_tRNA_synth"/>
    <property type="match status" value="1"/>
</dbReference>
<dbReference type="InterPro" id="IPR014729">
    <property type="entry name" value="Rossmann-like_a/b/a_fold"/>
</dbReference>
<evidence type="ECO:0000259" key="11">
    <source>
        <dbReference type="Pfam" id="PF01406"/>
    </source>
</evidence>
<gene>
    <name evidence="12" type="ORF">O9G_002165</name>
</gene>
<evidence type="ECO:0000256" key="5">
    <source>
        <dbReference type="ARBA" id="ARBA00022741"/>
    </source>
</evidence>
<keyword evidence="13" id="KW-1185">Reference proteome</keyword>
<dbReference type="PANTHER" id="PTHR10890">
    <property type="entry name" value="CYSTEINYL-TRNA SYNTHETASE"/>
    <property type="match status" value="1"/>
</dbReference>
<dbReference type="CDD" id="cd00672">
    <property type="entry name" value="CysRS_core"/>
    <property type="match status" value="1"/>
</dbReference>
<evidence type="ECO:0000256" key="1">
    <source>
        <dbReference type="ARBA" id="ARBA00001947"/>
    </source>
</evidence>
<dbReference type="STRING" id="988480.A0A075AUV8"/>
<dbReference type="SUPFAM" id="SSF52374">
    <property type="entry name" value="Nucleotidylyl transferase"/>
    <property type="match status" value="1"/>
</dbReference>
<keyword evidence="5" id="KW-0547">Nucleotide-binding</keyword>
<dbReference type="InterPro" id="IPR024909">
    <property type="entry name" value="Cys-tRNA/MSH_ligase"/>
</dbReference>
<dbReference type="AlphaFoldDB" id="A0A075AUV8"/>
<dbReference type="EC" id="6.1.1.16" evidence="2"/>
<dbReference type="InterPro" id="IPR032678">
    <property type="entry name" value="tRNA-synt_1_cat_dom"/>
</dbReference>
<evidence type="ECO:0000313" key="13">
    <source>
        <dbReference type="Proteomes" id="UP000030755"/>
    </source>
</evidence>
<organism evidence="12 13">
    <name type="scientific">Rozella allomycis (strain CSF55)</name>
    <dbReference type="NCBI Taxonomy" id="988480"/>
    <lineage>
        <taxon>Eukaryota</taxon>
        <taxon>Fungi</taxon>
        <taxon>Fungi incertae sedis</taxon>
        <taxon>Cryptomycota</taxon>
        <taxon>Cryptomycota incertae sedis</taxon>
        <taxon>Rozella</taxon>
    </lineage>
</organism>
<dbReference type="GO" id="GO:0006423">
    <property type="term" value="P:cysteinyl-tRNA aminoacylation"/>
    <property type="evidence" value="ECO:0007669"/>
    <property type="project" value="InterPro"/>
</dbReference>